<feature type="compositionally biased region" description="Basic and acidic residues" evidence="1">
    <location>
        <begin position="200"/>
        <end position="262"/>
    </location>
</feature>
<feature type="compositionally biased region" description="Basic and acidic residues" evidence="1">
    <location>
        <begin position="270"/>
        <end position="281"/>
    </location>
</feature>
<gene>
    <name evidence="2" type="ORF">TDIB3V08_LOCUS5849</name>
</gene>
<feature type="compositionally biased region" description="Basic and acidic residues" evidence="1">
    <location>
        <begin position="308"/>
        <end position="322"/>
    </location>
</feature>
<dbReference type="EMBL" id="OA566877">
    <property type="protein sequence ID" value="CAD7199601.1"/>
    <property type="molecule type" value="Genomic_DNA"/>
</dbReference>
<name>A0A7R8Z9Q3_TIMDO</name>
<dbReference type="AlphaFoldDB" id="A0A7R8Z9Q3"/>
<feature type="compositionally biased region" description="Basic and acidic residues" evidence="1">
    <location>
        <begin position="289"/>
        <end position="300"/>
    </location>
</feature>
<dbReference type="PANTHER" id="PTHR33964:SF1">
    <property type="entry name" value="RE45066P"/>
    <property type="match status" value="1"/>
</dbReference>
<proteinExistence type="predicted"/>
<accession>A0A7R8Z9Q3</accession>
<protein>
    <submittedName>
        <fullName evidence="2">Uncharacterized protein</fullName>
    </submittedName>
</protein>
<evidence type="ECO:0000313" key="2">
    <source>
        <dbReference type="EMBL" id="CAD7199601.1"/>
    </source>
</evidence>
<feature type="region of interest" description="Disordered" evidence="1">
    <location>
        <begin position="189"/>
        <end position="322"/>
    </location>
</feature>
<sequence>MAVWLLVLSDDCGQEHLTKCAQPLRVFTDNSEFGLVSTVEELVQICPDLNQGLHCIDRYTRRCMTEQQRFHFNHLYNGTNIVIHEICREGPYQTEFLRHAPCMQEVRTDYEECAKSYQQKIQKMTELRNTSDSATSNGGEAKLRTEYLRCSQTAVLMKCGEESAKFTENFLDRVASSLLQIHCDKYPQGSEKCAEIPNRATRDERERVKKETRDEIDREMRNKGHERQKERDNIDTREKKEKERRERKGKKETQEKERDDRGRKNRKVKKETQEKDRNDRGRKNRKGKKETQEKERDDRGRKNRKGKKETQEKERDDRGRKT</sequence>
<dbReference type="PANTHER" id="PTHR33964">
    <property type="entry name" value="RE45066P-RELATED"/>
    <property type="match status" value="1"/>
</dbReference>
<evidence type="ECO:0000256" key="1">
    <source>
        <dbReference type="SAM" id="MobiDB-lite"/>
    </source>
</evidence>
<reference evidence="2" key="1">
    <citation type="submission" date="2020-11" db="EMBL/GenBank/DDBJ databases">
        <authorList>
            <person name="Tran Van P."/>
        </authorList>
    </citation>
    <scope>NUCLEOTIDE SEQUENCE</scope>
</reference>
<organism evidence="2">
    <name type="scientific">Timema douglasi</name>
    <name type="common">Walking stick</name>
    <dbReference type="NCBI Taxonomy" id="61478"/>
    <lineage>
        <taxon>Eukaryota</taxon>
        <taxon>Metazoa</taxon>
        <taxon>Ecdysozoa</taxon>
        <taxon>Arthropoda</taxon>
        <taxon>Hexapoda</taxon>
        <taxon>Insecta</taxon>
        <taxon>Pterygota</taxon>
        <taxon>Neoptera</taxon>
        <taxon>Polyneoptera</taxon>
        <taxon>Phasmatodea</taxon>
        <taxon>Timematodea</taxon>
        <taxon>Timematoidea</taxon>
        <taxon>Timematidae</taxon>
        <taxon>Timema</taxon>
    </lineage>
</organism>